<dbReference type="EMBL" id="LAZR01062433">
    <property type="protein sequence ID" value="KKK61520.1"/>
    <property type="molecule type" value="Genomic_DNA"/>
</dbReference>
<gene>
    <name evidence="1" type="ORF">LCGC14_3013510</name>
</gene>
<proteinExistence type="predicted"/>
<name>A0A0F8XKC3_9ZZZZ</name>
<sequence>MVEVGNSLTLGGVGINWVSGFLKSGDWSGYDYLWLDVTSPDKASIPWLFIEDGATFSPYIRFEVPAGQTVTLSVPLAKVAAFALRAGEGELKLSDIRTLYYFNEAGQGVRTYLDNLRLARKGAPRPAKLVEPTDLIPPDMGWRDAESAKVPPIPKRDIPRVAGPVEPLGPITLPKVDWGRQSAHKGAFGEGGDYGTPNVRGVVAYDNKRLAVVLGARWIFASFDNTRTISISVIARSFLWDPNTRGEDGSP</sequence>
<dbReference type="AlphaFoldDB" id="A0A0F8XKC3"/>
<comment type="caution">
    <text evidence="1">The sequence shown here is derived from an EMBL/GenBank/DDBJ whole genome shotgun (WGS) entry which is preliminary data.</text>
</comment>
<organism evidence="1">
    <name type="scientific">marine sediment metagenome</name>
    <dbReference type="NCBI Taxonomy" id="412755"/>
    <lineage>
        <taxon>unclassified sequences</taxon>
        <taxon>metagenomes</taxon>
        <taxon>ecological metagenomes</taxon>
    </lineage>
</organism>
<accession>A0A0F8XKC3</accession>
<reference evidence="1" key="1">
    <citation type="journal article" date="2015" name="Nature">
        <title>Complex archaea that bridge the gap between prokaryotes and eukaryotes.</title>
        <authorList>
            <person name="Spang A."/>
            <person name="Saw J.H."/>
            <person name="Jorgensen S.L."/>
            <person name="Zaremba-Niedzwiedzka K."/>
            <person name="Martijn J."/>
            <person name="Lind A.E."/>
            <person name="van Eijk R."/>
            <person name="Schleper C."/>
            <person name="Guy L."/>
            <person name="Ettema T.J."/>
        </authorList>
    </citation>
    <scope>NUCLEOTIDE SEQUENCE</scope>
</reference>
<protein>
    <submittedName>
        <fullName evidence="1">Uncharacterized protein</fullName>
    </submittedName>
</protein>
<evidence type="ECO:0000313" key="1">
    <source>
        <dbReference type="EMBL" id="KKK61520.1"/>
    </source>
</evidence>